<feature type="transmembrane region" description="Helical" evidence="2">
    <location>
        <begin position="141"/>
        <end position="160"/>
    </location>
</feature>
<reference evidence="5 6" key="1">
    <citation type="submission" date="2021-05" db="EMBL/GenBank/DDBJ databases">
        <title>Novel species in genus Cellulomonas.</title>
        <authorList>
            <person name="Zhang G."/>
        </authorList>
    </citation>
    <scope>NUCLEOTIDE SEQUENCE [LARGE SCALE GENOMIC DNA]</scope>
    <source>
        <strain evidence="6">zg-ZUI222</strain>
    </source>
</reference>
<keyword evidence="2" id="KW-0812">Transmembrane</keyword>
<evidence type="ECO:0000313" key="6">
    <source>
        <dbReference type="Proteomes" id="UP000677804"/>
    </source>
</evidence>
<keyword evidence="6" id="KW-1185">Reference proteome</keyword>
<organism evidence="5 6">
    <name type="scientific">Cellulomonas wangleii</name>
    <dbReference type="NCBI Taxonomy" id="2816956"/>
    <lineage>
        <taxon>Bacteria</taxon>
        <taxon>Bacillati</taxon>
        <taxon>Actinomycetota</taxon>
        <taxon>Actinomycetes</taxon>
        <taxon>Micrococcales</taxon>
        <taxon>Cellulomonadaceae</taxon>
        <taxon>Cellulomonas</taxon>
    </lineage>
</organism>
<proteinExistence type="predicted"/>
<feature type="region of interest" description="Disordered" evidence="1">
    <location>
        <begin position="263"/>
        <end position="285"/>
    </location>
</feature>
<evidence type="ECO:0000256" key="1">
    <source>
        <dbReference type="SAM" id="MobiDB-lite"/>
    </source>
</evidence>
<keyword evidence="2" id="KW-1133">Transmembrane helix</keyword>
<dbReference type="InterPro" id="IPR027787">
    <property type="entry name" value="Alpha/beta-hydrolase_catalytic"/>
</dbReference>
<sequence length="629" mass="66157">MTRGASRDAATAHDPADAGRPPPHGPSGGRSRDPTPEPSSQVPRTDASGASGSRTAGPGRGTRAASAVAHWWLRFSPAGLVGALVLFAAALGPSLLPRSPLYQGVIGGVCAAIGYAVGAALGWGGRRIGLRAPWPERRAPAARLVGGAVALAVVVAALVVDADWQARSRALLDMGPPPAARPLLVLVLAVLVALLLVLLARGLRAAVRGLARLTSRLLPPVPARLLAVVVVAVATYLLVDGTLVAGVRHLMTTTYAARDEQTYPGEVRPTDPLRSGSPASLSPWESLGREGRRFVSGGPDVAQLADLSAAAGLDREVREPIRVYAGLDSDDDLDELASLVVDELDRTNAWDRSVLVVVTTTGTGWVDPASATAVEMMWGGDSAIAAMQYSYLPSWVNFVGDRATPVAAGRALFEAVHARWSQLPEDDRPALYPFGISLGGFGSQGAFASLQDVAARTDGAVWAGTPGTTPLWRGLTSDRQAGSPEIRPVLDEGRTVRWGRTLRDVDGASLADDGTATWEDPRVVYLQHPSDGVVWWTPDLLLHEPDWLREPRGADVLPEVRWFPVATFWRVLIDLFVAGQAPAGHGHTYVGEYADAWAAVAPPPGWTPAATDAVRAVLDAPTDTSVGGR</sequence>
<evidence type="ECO:0000259" key="4">
    <source>
        <dbReference type="Pfam" id="PF15420"/>
    </source>
</evidence>
<dbReference type="Pfam" id="PF15420">
    <property type="entry name" value="Abhydrolase_9_N"/>
    <property type="match status" value="1"/>
</dbReference>
<evidence type="ECO:0000259" key="3">
    <source>
        <dbReference type="Pfam" id="PF10081"/>
    </source>
</evidence>
<feature type="domain" description="Alpha/beta-hydrolase catalytic" evidence="3">
    <location>
        <begin position="321"/>
        <end position="613"/>
    </location>
</feature>
<name>A0ABX8D0W1_9CELL</name>
<gene>
    <name evidence="5" type="ORF">KG103_11425</name>
</gene>
<keyword evidence="2" id="KW-0472">Membrane</keyword>
<accession>A0ABX8D0W1</accession>
<feature type="transmembrane region" description="Helical" evidence="2">
    <location>
        <begin position="71"/>
        <end position="95"/>
    </location>
</feature>
<protein>
    <submittedName>
        <fullName evidence="5">Alpha/beta-hydrolase family protein</fullName>
    </submittedName>
</protein>
<feature type="transmembrane region" description="Helical" evidence="2">
    <location>
        <begin position="221"/>
        <end position="239"/>
    </location>
</feature>
<feature type="compositionally biased region" description="Polar residues" evidence="1">
    <location>
        <begin position="38"/>
        <end position="54"/>
    </location>
</feature>
<feature type="transmembrane region" description="Helical" evidence="2">
    <location>
        <begin position="101"/>
        <end position="121"/>
    </location>
</feature>
<dbReference type="InterPro" id="IPR027788">
    <property type="entry name" value="Alpha/beta-hydrolase_N_dom"/>
</dbReference>
<dbReference type="RefSeq" id="WP_207341029.1">
    <property type="nucleotide sequence ID" value="NZ_CP074405.1"/>
</dbReference>
<feature type="domain" description="Alpha/beta-hydrolase N-terminal" evidence="4">
    <location>
        <begin position="91"/>
        <end position="299"/>
    </location>
</feature>
<dbReference type="Proteomes" id="UP000677804">
    <property type="component" value="Chromosome"/>
</dbReference>
<evidence type="ECO:0000313" key="5">
    <source>
        <dbReference type="EMBL" id="QVI61119.1"/>
    </source>
</evidence>
<feature type="region of interest" description="Disordered" evidence="1">
    <location>
        <begin position="1"/>
        <end position="61"/>
    </location>
</feature>
<feature type="transmembrane region" description="Helical" evidence="2">
    <location>
        <begin position="180"/>
        <end position="200"/>
    </location>
</feature>
<evidence type="ECO:0000256" key="2">
    <source>
        <dbReference type="SAM" id="Phobius"/>
    </source>
</evidence>
<dbReference type="Pfam" id="PF10081">
    <property type="entry name" value="Abhydrolase_9"/>
    <property type="match status" value="1"/>
</dbReference>
<dbReference type="EMBL" id="CP074405">
    <property type="protein sequence ID" value="QVI61119.1"/>
    <property type="molecule type" value="Genomic_DNA"/>
</dbReference>